<sequence>MSGLAVNDFAPIKVLQPEAKKTKIIDLTEDNIDFEMEERRLLLRERQLEIEERELKLEREKLELQKLKHDFNITQ</sequence>
<protein>
    <submittedName>
        <fullName evidence="2">2186_t:CDS:1</fullName>
    </submittedName>
</protein>
<accession>A0A9N9GWS9</accession>
<dbReference type="Proteomes" id="UP000789570">
    <property type="component" value="Unassembled WGS sequence"/>
</dbReference>
<comment type="caution">
    <text evidence="2">The sequence shown here is derived from an EMBL/GenBank/DDBJ whole genome shotgun (WGS) entry which is preliminary data.</text>
</comment>
<keyword evidence="3" id="KW-1185">Reference proteome</keyword>
<evidence type="ECO:0000256" key="1">
    <source>
        <dbReference type="SAM" id="Coils"/>
    </source>
</evidence>
<evidence type="ECO:0000313" key="2">
    <source>
        <dbReference type="EMBL" id="CAG8635401.1"/>
    </source>
</evidence>
<dbReference type="EMBL" id="CAJVPQ010003708">
    <property type="protein sequence ID" value="CAG8635401.1"/>
    <property type="molecule type" value="Genomic_DNA"/>
</dbReference>
<evidence type="ECO:0000313" key="3">
    <source>
        <dbReference type="Proteomes" id="UP000789570"/>
    </source>
</evidence>
<name>A0A9N9GWS9_9GLOM</name>
<dbReference type="AlphaFoldDB" id="A0A9N9GWS9"/>
<keyword evidence="1" id="KW-0175">Coiled coil</keyword>
<gene>
    <name evidence="2" type="ORF">FCALED_LOCUS10288</name>
</gene>
<reference evidence="2" key="1">
    <citation type="submission" date="2021-06" db="EMBL/GenBank/DDBJ databases">
        <authorList>
            <person name="Kallberg Y."/>
            <person name="Tangrot J."/>
            <person name="Rosling A."/>
        </authorList>
    </citation>
    <scope>NUCLEOTIDE SEQUENCE</scope>
    <source>
        <strain evidence="2">UK204</strain>
    </source>
</reference>
<feature type="coiled-coil region" evidence="1">
    <location>
        <begin position="43"/>
        <end position="70"/>
    </location>
</feature>
<proteinExistence type="predicted"/>
<organism evidence="2 3">
    <name type="scientific">Funneliformis caledonium</name>
    <dbReference type="NCBI Taxonomy" id="1117310"/>
    <lineage>
        <taxon>Eukaryota</taxon>
        <taxon>Fungi</taxon>
        <taxon>Fungi incertae sedis</taxon>
        <taxon>Mucoromycota</taxon>
        <taxon>Glomeromycotina</taxon>
        <taxon>Glomeromycetes</taxon>
        <taxon>Glomerales</taxon>
        <taxon>Glomeraceae</taxon>
        <taxon>Funneliformis</taxon>
    </lineage>
</organism>